<gene>
    <name evidence="1" type="ORF">CR165_20475</name>
</gene>
<dbReference type="GO" id="GO:0030246">
    <property type="term" value="F:carbohydrate binding"/>
    <property type="evidence" value="ECO:0007669"/>
    <property type="project" value="InterPro"/>
</dbReference>
<dbReference type="GO" id="GO:0016853">
    <property type="term" value="F:isomerase activity"/>
    <property type="evidence" value="ECO:0007669"/>
    <property type="project" value="InterPro"/>
</dbReference>
<reference evidence="2" key="1">
    <citation type="submission" date="2017-10" db="EMBL/GenBank/DDBJ databases">
        <authorList>
            <person name="Toshchakov S.V."/>
            <person name="Goeva M.A."/>
        </authorList>
    </citation>
    <scope>NUCLEOTIDE SEQUENCE [LARGE SCALE GENOMIC DNA]</scope>
    <source>
        <strain evidence="2">JR1/69-1-13</strain>
    </source>
</reference>
<dbReference type="OrthoDB" id="9796517at2"/>
<dbReference type="InterPro" id="IPR014718">
    <property type="entry name" value="GH-type_carb-bd"/>
</dbReference>
<dbReference type="InterPro" id="IPR008183">
    <property type="entry name" value="Aldose_1/G6P_1-epimerase"/>
</dbReference>
<dbReference type="GO" id="GO:0005975">
    <property type="term" value="P:carbohydrate metabolic process"/>
    <property type="evidence" value="ECO:0007669"/>
    <property type="project" value="InterPro"/>
</dbReference>
<protein>
    <submittedName>
        <fullName evidence="1">Aldose epimerase</fullName>
    </submittedName>
</protein>
<proteinExistence type="predicted"/>
<dbReference type="Pfam" id="PF01263">
    <property type="entry name" value="Aldose_epim"/>
    <property type="match status" value="1"/>
</dbReference>
<dbReference type="EMBL" id="PDOA01000021">
    <property type="protein sequence ID" value="PWC26949.1"/>
    <property type="molecule type" value="Genomic_DNA"/>
</dbReference>
<dbReference type="SUPFAM" id="SSF74650">
    <property type="entry name" value="Galactose mutarotase-like"/>
    <property type="match status" value="1"/>
</dbReference>
<organism evidence="1 2">
    <name type="scientific">Teichococcus aestuarii</name>
    <dbReference type="NCBI Taxonomy" id="568898"/>
    <lineage>
        <taxon>Bacteria</taxon>
        <taxon>Pseudomonadati</taxon>
        <taxon>Pseudomonadota</taxon>
        <taxon>Alphaproteobacteria</taxon>
        <taxon>Acetobacterales</taxon>
        <taxon>Roseomonadaceae</taxon>
        <taxon>Roseomonas</taxon>
    </lineage>
</organism>
<comment type="caution">
    <text evidence="1">The sequence shown here is derived from an EMBL/GenBank/DDBJ whole genome shotgun (WGS) entry which is preliminary data.</text>
</comment>
<dbReference type="RefSeq" id="WP_109518808.1">
    <property type="nucleotide sequence ID" value="NZ_PDOA01000021.1"/>
</dbReference>
<dbReference type="Gene3D" id="2.70.98.10">
    <property type="match status" value="1"/>
</dbReference>
<accession>A0A2U1UZ71</accession>
<dbReference type="Proteomes" id="UP000245048">
    <property type="component" value="Unassembled WGS sequence"/>
</dbReference>
<keyword evidence="2" id="KW-1185">Reference proteome</keyword>
<name>A0A2U1UZ71_9PROT</name>
<sequence length="279" mass="30120">MRLESGPWRAELSPEEGAAFVALEHEGRPILAPLAGRDPNSTPAGAFWMLPWTNRLDGGRFPWAGATHVFPLTHPQEGNALHGLSRLAPWQVEERGAAVAVLTQSLARGPFHYHARLRVALGPEGLRLAMTVRNAGTAPCPMGFGWHPWFARPPGCTLRFAARATFLRDARKLPVAAQDSAGLEGGELDWLGTDAHFAGWDGLAELRRPDMALTLRASGDWAHNLQFYAPADHPVLCLEPVSHVPDVINRPFLAPHGAMRVLAPGEALEGLIALSVAPA</sequence>
<dbReference type="InterPro" id="IPR011013">
    <property type="entry name" value="Gal_mutarotase_sf_dom"/>
</dbReference>
<evidence type="ECO:0000313" key="2">
    <source>
        <dbReference type="Proteomes" id="UP000245048"/>
    </source>
</evidence>
<evidence type="ECO:0000313" key="1">
    <source>
        <dbReference type="EMBL" id="PWC26949.1"/>
    </source>
</evidence>
<dbReference type="AlphaFoldDB" id="A0A2U1UZ71"/>